<dbReference type="OrthoDB" id="7339213at2"/>
<feature type="domain" description="FecR N-terminal" evidence="3">
    <location>
        <begin position="14"/>
        <end position="55"/>
    </location>
</feature>
<dbReference type="PANTHER" id="PTHR30273:SF2">
    <property type="entry name" value="PROTEIN FECR"/>
    <property type="match status" value="1"/>
</dbReference>
<dbReference type="PANTHER" id="PTHR30273">
    <property type="entry name" value="PERIPLASMIC SIGNAL SENSOR AND SIGMA FACTOR ACTIVATOR FECR-RELATED"/>
    <property type="match status" value="1"/>
</dbReference>
<dbReference type="RefSeq" id="WP_039735291.1">
    <property type="nucleotide sequence ID" value="NZ_JUFX02000190.1"/>
</dbReference>
<evidence type="ECO:0000259" key="3">
    <source>
        <dbReference type="Pfam" id="PF16220"/>
    </source>
</evidence>
<dbReference type="Proteomes" id="UP000031553">
    <property type="component" value="Unassembled WGS sequence"/>
</dbReference>
<organism evidence="4 5">
    <name type="scientific">Komagataeibacter intermedius AF2</name>
    <dbReference type="NCBI Taxonomy" id="1458464"/>
    <lineage>
        <taxon>Bacteria</taxon>
        <taxon>Pseudomonadati</taxon>
        <taxon>Pseudomonadota</taxon>
        <taxon>Alphaproteobacteria</taxon>
        <taxon>Acetobacterales</taxon>
        <taxon>Acetobacteraceae</taxon>
        <taxon>Komagataeibacter</taxon>
    </lineage>
</organism>
<keyword evidence="1" id="KW-0812">Transmembrane</keyword>
<reference evidence="4 5" key="1">
    <citation type="submission" date="2015-07" db="EMBL/GenBank/DDBJ databases">
        <title>Draft Genome Sequence of Komagataeibacter intermedius Strain AF2, Isolated from Kombucha Tea.</title>
        <authorList>
            <person name="Santos R.A."/>
            <person name="Berretta A.A."/>
            <person name="Barud H.S."/>
            <person name="Ribeiro S.J."/>
            <person name="Gonzalez-Garcia L.N."/>
            <person name="Zucchi T.D."/>
            <person name="Goldman G.H."/>
            <person name="Riano-Pachon D.M."/>
        </authorList>
    </citation>
    <scope>NUCLEOTIDE SEQUENCE [LARGE SCALE GENOMIC DNA]</scope>
    <source>
        <strain evidence="4 5">AF2</strain>
    </source>
</reference>
<name>A0A0N0MEU0_9PROT</name>
<dbReference type="InterPro" id="IPR032623">
    <property type="entry name" value="FecR_N"/>
</dbReference>
<dbReference type="InterPro" id="IPR012373">
    <property type="entry name" value="Ferrdict_sens_TM"/>
</dbReference>
<evidence type="ECO:0000259" key="2">
    <source>
        <dbReference type="Pfam" id="PF04773"/>
    </source>
</evidence>
<feature type="domain" description="FecR protein" evidence="2">
    <location>
        <begin position="121"/>
        <end position="212"/>
    </location>
</feature>
<evidence type="ECO:0000313" key="4">
    <source>
        <dbReference type="EMBL" id="KPH86846.1"/>
    </source>
</evidence>
<dbReference type="Gene3D" id="2.60.120.1440">
    <property type="match status" value="1"/>
</dbReference>
<gene>
    <name evidence="4" type="ORF">GLUCOINTEAF2_0202480</name>
</gene>
<dbReference type="EMBL" id="JUFX02000190">
    <property type="protein sequence ID" value="KPH86846.1"/>
    <property type="molecule type" value="Genomic_DNA"/>
</dbReference>
<feature type="transmembrane region" description="Helical" evidence="1">
    <location>
        <begin position="92"/>
        <end position="112"/>
    </location>
</feature>
<evidence type="ECO:0000313" key="5">
    <source>
        <dbReference type="Proteomes" id="UP000031553"/>
    </source>
</evidence>
<dbReference type="PIRSF" id="PIRSF018266">
    <property type="entry name" value="FecR"/>
    <property type="match status" value="1"/>
</dbReference>
<proteinExistence type="predicted"/>
<keyword evidence="1" id="KW-1133">Transmembrane helix</keyword>
<protein>
    <submittedName>
        <fullName evidence="4">Uncharacterized protein</fullName>
    </submittedName>
</protein>
<dbReference type="Pfam" id="PF16220">
    <property type="entry name" value="DUF4880"/>
    <property type="match status" value="1"/>
</dbReference>
<accession>A0A0N0MEU0</accession>
<dbReference type="AlphaFoldDB" id="A0A0N0MEU0"/>
<dbReference type="GO" id="GO:0016989">
    <property type="term" value="F:sigma factor antagonist activity"/>
    <property type="evidence" value="ECO:0007669"/>
    <property type="project" value="TreeGrafter"/>
</dbReference>
<keyword evidence="1" id="KW-0472">Membrane</keyword>
<dbReference type="Pfam" id="PF04773">
    <property type="entry name" value="FecR"/>
    <property type="match status" value="1"/>
</dbReference>
<comment type="caution">
    <text evidence="4">The sequence shown here is derived from an EMBL/GenBank/DDBJ whole genome shotgun (WGS) entry which is preliminary data.</text>
</comment>
<evidence type="ECO:0000256" key="1">
    <source>
        <dbReference type="SAM" id="Phobius"/>
    </source>
</evidence>
<sequence length="327" mass="35808">MTTANGGIDEQAEEEAADWDILLKEAPDDAELYARFEQWRASREANAIAWAAIQQTVDLIGRMSPTHRAQWEPFTRDPQGAVRYPTLRRKRWTIRVAAVAGACAVVVLGVGLTDWRGIGADYVTKAGETRTFTLADGTRIFLAPRSALKLAYQPGQRGVELRYGEGYFEVKHDPARPFSVALDGVTVRDIGTAFDVAESDSGVRVEVAEGEVAVQSDHGLTRSLKQGEAAAVKLETGAIEGVNTTPLIGGWRHNQLSLQDASMAEAINRLRPFYRGKIVVVGRGLSKVSVTGFYRLDDPVATLKLMAEQQKVRVTELTPWLVLVAAF</sequence>
<dbReference type="InterPro" id="IPR006860">
    <property type="entry name" value="FecR"/>
</dbReference>